<dbReference type="InterPro" id="IPR029063">
    <property type="entry name" value="SAM-dependent_MTases_sf"/>
</dbReference>
<name>A0A139BPR5_9PROT</name>
<sequence>MSILSFESRGKWGKSSWRGNCSGHVYKALFEQYQPKVFVDPMVGSGTSVEVAKEMGIEAYGLDLHGGFNILRDSILQSVGKQADMVFSHPPYHDMVVYSGQVWGNPHADDLSRCTSDEEFMEKLQVALLNQREATKSGGVYGLLIGDLRREGQYKSYQADCIARMPKSELSSVVIKAQHNCVSDLRQYAKMKHLRILHEYIVLWTKPKTTSVAMLSDLAMMARQQAQALKATWRAVVRHALITLGGKAKLDDIYARIASDAPEQLATNNNWVRREVV</sequence>
<accession>A0A139BPR5</accession>
<organism evidence="1 2">
    <name type="scientific">Candidatus Gallionella acididurans</name>
    <dbReference type="NCBI Taxonomy" id="1796491"/>
    <lineage>
        <taxon>Bacteria</taxon>
        <taxon>Pseudomonadati</taxon>
        <taxon>Pseudomonadota</taxon>
        <taxon>Betaproteobacteria</taxon>
        <taxon>Nitrosomonadales</taxon>
        <taxon>Gallionellaceae</taxon>
        <taxon>Gallionella</taxon>
    </lineage>
</organism>
<dbReference type="PATRIC" id="fig|1796491.3.peg.3218"/>
<proteinExistence type="predicted"/>
<protein>
    <recommendedName>
        <fullName evidence="3">DNA methylase N-4/N-6 domain-containing protein</fullName>
    </recommendedName>
</protein>
<evidence type="ECO:0000313" key="1">
    <source>
        <dbReference type="EMBL" id="KXS30938.1"/>
    </source>
</evidence>
<evidence type="ECO:0008006" key="3">
    <source>
        <dbReference type="Google" id="ProtNLM"/>
    </source>
</evidence>
<dbReference type="EMBL" id="LSLI01000117">
    <property type="protein sequence ID" value="KXS30938.1"/>
    <property type="molecule type" value="Genomic_DNA"/>
</dbReference>
<comment type="caution">
    <text evidence="1">The sequence shown here is derived from an EMBL/GenBank/DDBJ whole genome shotgun (WGS) entry which is preliminary data.</text>
</comment>
<dbReference type="SUPFAM" id="SSF53335">
    <property type="entry name" value="S-adenosyl-L-methionine-dependent methyltransferases"/>
    <property type="match status" value="2"/>
</dbReference>
<reference evidence="1 2" key="2">
    <citation type="submission" date="2016-03" db="EMBL/GenBank/DDBJ databases">
        <title>New uncultured bacterium of the family Gallionellaceae from acid mine drainage: description and reconstruction of genome based on metagenomic analysis of microbial community.</title>
        <authorList>
            <person name="Kadnikov V."/>
            <person name="Ivasenko D."/>
            <person name="Beletsky A."/>
            <person name="Mardanov A."/>
            <person name="Danilova E."/>
            <person name="Pimenov N."/>
            <person name="Karnachuk O."/>
            <person name="Ravin N."/>
        </authorList>
    </citation>
    <scope>NUCLEOTIDE SEQUENCE [LARGE SCALE GENOMIC DNA]</scope>
    <source>
        <strain evidence="1">ShG14-8</strain>
    </source>
</reference>
<evidence type="ECO:0000313" key="2">
    <source>
        <dbReference type="Proteomes" id="UP000070578"/>
    </source>
</evidence>
<gene>
    <name evidence="1" type="ORF">AWT59_2936</name>
</gene>
<dbReference type="Proteomes" id="UP000070578">
    <property type="component" value="Unassembled WGS sequence"/>
</dbReference>
<dbReference type="Gene3D" id="3.40.50.150">
    <property type="entry name" value="Vaccinia Virus protein VP39"/>
    <property type="match status" value="1"/>
</dbReference>
<dbReference type="AlphaFoldDB" id="A0A139BPR5"/>
<reference evidence="1 2" key="1">
    <citation type="submission" date="2016-02" db="EMBL/GenBank/DDBJ databases">
        <authorList>
            <person name="Wen L."/>
            <person name="He K."/>
            <person name="Yang H."/>
        </authorList>
    </citation>
    <scope>NUCLEOTIDE SEQUENCE [LARGE SCALE GENOMIC DNA]</scope>
    <source>
        <strain evidence="1">ShG14-8</strain>
    </source>
</reference>